<proteinExistence type="predicted"/>
<evidence type="ECO:0000313" key="1">
    <source>
        <dbReference type="EMBL" id="KHJ36292.1"/>
    </source>
</evidence>
<dbReference type="Proteomes" id="UP000030854">
    <property type="component" value="Unassembled WGS sequence"/>
</dbReference>
<evidence type="ECO:0000313" key="2">
    <source>
        <dbReference type="Proteomes" id="UP000030854"/>
    </source>
</evidence>
<dbReference type="AlphaFoldDB" id="A0A0B1PCB2"/>
<gene>
    <name evidence="1" type="ORF">EV44_g0625</name>
</gene>
<protein>
    <submittedName>
        <fullName evidence="1">Uncharacterized protein</fullName>
    </submittedName>
</protein>
<keyword evidence="2" id="KW-1185">Reference proteome</keyword>
<accession>A0A0B1PCB2</accession>
<dbReference type="EMBL" id="JNVN01000082">
    <property type="protein sequence ID" value="KHJ36292.1"/>
    <property type="molecule type" value="Genomic_DNA"/>
</dbReference>
<sequence>MISKTPIVIPLRDENAPNIFGGKLGKNNGIENFATIKKKNASFDKNAFITPICPRNRAPLGIKTTNAKVQAFQTPARSATKLEQENLMKKATTTRRPRKLVHADNTKLVIQGGDSFPSELDIEYCPPTPKNLPYESDSFPDNCLDYSTLRPENLVSDLYKKNLKAQIDERGLSLLEKEQEEAYQKRLKHMDEAVLKSMEEKWTVEDMPEKFGYQPKRHNLAQPTLHDKMERKNSRAQYQGISTLTSKSACIALSTIEKSTKIQPKKSSTSKPSFLGLSRTKSTAKPLFSQKSENKCYSISNTTSRSTIGYSKGRDVPKIFKDREQIYQGKTNSTKSTLVSLGATSRPEALVKNYNKRRPSFLKVYDVDEEEIEPALRGIPPDCIRNGEKDEEFFITV</sequence>
<reference evidence="1 2" key="1">
    <citation type="journal article" date="2014" name="BMC Genomics">
        <title>Adaptive genomic structural variation in the grape powdery mildew pathogen, Erysiphe necator.</title>
        <authorList>
            <person name="Jones L."/>
            <person name="Riaz S."/>
            <person name="Morales-Cruz A."/>
            <person name="Amrine K.C."/>
            <person name="McGuire B."/>
            <person name="Gubler W.D."/>
            <person name="Walker M.A."/>
            <person name="Cantu D."/>
        </authorList>
    </citation>
    <scope>NUCLEOTIDE SEQUENCE [LARGE SCALE GENOMIC DNA]</scope>
    <source>
        <strain evidence="2">c</strain>
    </source>
</reference>
<comment type="caution">
    <text evidence="1">The sequence shown here is derived from an EMBL/GenBank/DDBJ whole genome shotgun (WGS) entry which is preliminary data.</text>
</comment>
<organism evidence="1 2">
    <name type="scientific">Uncinula necator</name>
    <name type="common">Grape powdery mildew</name>
    <dbReference type="NCBI Taxonomy" id="52586"/>
    <lineage>
        <taxon>Eukaryota</taxon>
        <taxon>Fungi</taxon>
        <taxon>Dikarya</taxon>
        <taxon>Ascomycota</taxon>
        <taxon>Pezizomycotina</taxon>
        <taxon>Leotiomycetes</taxon>
        <taxon>Erysiphales</taxon>
        <taxon>Erysiphaceae</taxon>
        <taxon>Erysiphe</taxon>
    </lineage>
</organism>
<dbReference type="OMA" id="EMWSRCK"/>
<dbReference type="HOGENOM" id="CLU_042952_0_0_1"/>
<name>A0A0B1PCB2_UNCNE</name>